<protein>
    <submittedName>
        <fullName evidence="1">Uncharacterized protein</fullName>
    </submittedName>
</protein>
<dbReference type="SUPFAM" id="SSF49464">
    <property type="entry name" value="Carboxypeptidase regulatory domain-like"/>
    <property type="match status" value="1"/>
</dbReference>
<proteinExistence type="predicted"/>
<dbReference type="GeneID" id="91406845"/>
<dbReference type="STRING" id="285473.A4G23_05357"/>
<reference evidence="1 2" key="1">
    <citation type="submission" date="2016-09" db="EMBL/GenBank/DDBJ databases">
        <title>Streptomyces rubrolavendulae MJM4426 Genome sequencing and assembly.</title>
        <authorList>
            <person name="Kim J.-G."/>
        </authorList>
    </citation>
    <scope>NUCLEOTIDE SEQUENCE [LARGE SCALE GENOMIC DNA]</scope>
    <source>
        <strain evidence="1 2">MJM4426</strain>
    </source>
</reference>
<gene>
    <name evidence="1" type="ORF">A4G23_05357</name>
</gene>
<keyword evidence="2" id="KW-1185">Reference proteome</keyword>
<name>A0A1D8GAH9_9ACTN</name>
<dbReference type="InterPro" id="IPR008969">
    <property type="entry name" value="CarboxyPept-like_regulatory"/>
</dbReference>
<dbReference type="Proteomes" id="UP000095349">
    <property type="component" value="Chromosome"/>
</dbReference>
<sequence>MSAFLPLAGSTLHSPVWLVPYDEHARRVRAAGVEVRLDRYDEADGRWVPLDGTAVRTPGGAFAFPRLGRSRDPWAARPEPHRARFAAAGYRPLYPADGEPYDARRGGVEFLVHPYGDTRPPTVPAEARLVRLLPAVSYPYPPGTRTVHGVVVDAAGRAPVADALVEAAGHTGADRVPWHERTLSDARGAFRLALRWEGDRAGDDTAEETFRLRATDRPGRAGELVVRLPRDAARRHVVEIRES</sequence>
<accession>A0A1D8GAH9</accession>
<dbReference type="OrthoDB" id="4152215at2"/>
<dbReference type="AlphaFoldDB" id="A0A1D8GAH9"/>
<evidence type="ECO:0000313" key="2">
    <source>
        <dbReference type="Proteomes" id="UP000095349"/>
    </source>
</evidence>
<evidence type="ECO:0000313" key="1">
    <source>
        <dbReference type="EMBL" id="AOT62459.1"/>
    </source>
</evidence>
<dbReference type="KEGG" id="srn:A4G23_05357"/>
<organism evidence="1 2">
    <name type="scientific">Streptomyces rubrolavendulae</name>
    <dbReference type="NCBI Taxonomy" id="285473"/>
    <lineage>
        <taxon>Bacteria</taxon>
        <taxon>Bacillati</taxon>
        <taxon>Actinomycetota</taxon>
        <taxon>Actinomycetes</taxon>
        <taxon>Kitasatosporales</taxon>
        <taxon>Streptomycetaceae</taxon>
        <taxon>Streptomyces</taxon>
    </lineage>
</organism>
<dbReference type="PATRIC" id="fig|285473.5.peg.5646"/>
<dbReference type="EMBL" id="CP017316">
    <property type="protein sequence ID" value="AOT62459.1"/>
    <property type="molecule type" value="Genomic_DNA"/>
</dbReference>
<dbReference type="RefSeq" id="WP_031130336.1">
    <property type="nucleotide sequence ID" value="NZ_CP017316.1"/>
</dbReference>